<proteinExistence type="predicted"/>
<evidence type="ECO:0000313" key="2">
    <source>
        <dbReference type="Proteomes" id="UP000027138"/>
    </source>
</evidence>
<dbReference type="Proteomes" id="UP000027138">
    <property type="component" value="Unassembled WGS sequence"/>
</dbReference>
<reference evidence="1 2" key="1">
    <citation type="journal article" date="2014" name="PLoS ONE">
        <title>Global Analysis of Gene Expression Profiles in Physic Nut (Jatropha curcas L.) Seedlings Exposed to Salt Stress.</title>
        <authorList>
            <person name="Zhang L."/>
            <person name="Zhang C."/>
            <person name="Wu P."/>
            <person name="Chen Y."/>
            <person name="Li M."/>
            <person name="Jiang H."/>
            <person name="Wu G."/>
        </authorList>
    </citation>
    <scope>NUCLEOTIDE SEQUENCE [LARGE SCALE GENOMIC DNA]</scope>
    <source>
        <strain evidence="2">cv. GZQX0401</strain>
        <tissue evidence="1">Young leaves</tissue>
    </source>
</reference>
<organism evidence="1 2">
    <name type="scientific">Jatropha curcas</name>
    <name type="common">Barbados nut</name>
    <dbReference type="NCBI Taxonomy" id="180498"/>
    <lineage>
        <taxon>Eukaryota</taxon>
        <taxon>Viridiplantae</taxon>
        <taxon>Streptophyta</taxon>
        <taxon>Embryophyta</taxon>
        <taxon>Tracheophyta</taxon>
        <taxon>Spermatophyta</taxon>
        <taxon>Magnoliopsida</taxon>
        <taxon>eudicotyledons</taxon>
        <taxon>Gunneridae</taxon>
        <taxon>Pentapetalae</taxon>
        <taxon>rosids</taxon>
        <taxon>fabids</taxon>
        <taxon>Malpighiales</taxon>
        <taxon>Euphorbiaceae</taxon>
        <taxon>Crotonoideae</taxon>
        <taxon>Jatropheae</taxon>
        <taxon>Jatropha</taxon>
    </lineage>
</organism>
<dbReference type="AlphaFoldDB" id="A0A067L1H6"/>
<keyword evidence="2" id="KW-1185">Reference proteome</keyword>
<dbReference type="OrthoDB" id="1914101at2759"/>
<dbReference type="EMBL" id="KK914370">
    <property type="protein sequence ID" value="KDP37964.1"/>
    <property type="molecule type" value="Genomic_DNA"/>
</dbReference>
<protein>
    <submittedName>
        <fullName evidence="1">Uncharacterized protein</fullName>
    </submittedName>
</protein>
<sequence>MGFNLHFLKLFCPFIFFLFLVISNFVFPSTSHGIQPKTSPKEPAQYQVFYIKNAQPFFLDDNEGLINKKKKNKKGKVVKKRRKQIKNFKTRAFSVMLPKGFVPPSGSSPCHNEKPTSRLTFHCDLSSNTKP</sequence>
<gene>
    <name evidence="1" type="ORF">JCGZ_04607</name>
</gene>
<name>A0A067L1H6_JATCU</name>
<evidence type="ECO:0000313" key="1">
    <source>
        <dbReference type="EMBL" id="KDP37964.1"/>
    </source>
</evidence>
<accession>A0A067L1H6</accession>